<feature type="domain" description="Orc1-like AAA ATPase" evidence="1">
    <location>
        <begin position="60"/>
        <end position="171"/>
    </location>
</feature>
<sequence>MNTDDESRLRIEAAGQRPIAAQNIGTAISGDVLPSEALHSPEKVTAAPGTSNLPPAALCLGRDEELGRLRHILTSRHESAITQSGTVHGLGGIGKTTLALHYAHRHRGDYTLIWWINAASPDEIETSLASLTQALLPDWATTAKRSAQVAWAMQWLAWHSGWLLVYDNVENPDDLAPYTGALHRGHHLATSRLTTGWPDSATTLTLGNLDPDDATALLCRLVFKETGPTPRQQAEARSLASKLGYFPLAIKQAGAYLAQNRGVSLDSYRRRLDTKLAKTARGTNTESTLARIWNVTLHTLGMVDPLAVELLHTSAWLAPDDIPHSLLTPPGTDPDDIAEAIGTLTAYSMVTDTGTTLSVHRLVQAVLRAPQNTDGTQPLRHVQGRNRAEQAILHSLTPLPGQDTPTEDQLDTFTPHLVTLAATSPPEHHNTQLVDAYESAAERLHQQGHTARAIPLLEATVAQCKQSLGDTHPDTLNNRINLALAYQSAGNLERAIPLLEATLAQCEQALGDTHPDTLTSRNNLAEAYRDAGDPGRAIALHEATLAQREQALGDTHPETLASRHNLAYAYQSAGDLVRAIPLLEATLAEHEQVLGDTHPATLISRHNLANSYQSAGDLGRAIPLMEATLAQCEQVLGDTHPYTLASSKDLALAYQSAGDLGRAISLLEASLARCEQVLGDTHPYTLNSRNSLAGAREVAQTVQQIDTDADRST</sequence>
<dbReference type="InterPro" id="IPR011990">
    <property type="entry name" value="TPR-like_helical_dom_sf"/>
</dbReference>
<evidence type="ECO:0000313" key="2">
    <source>
        <dbReference type="EMBL" id="GGT55618.1"/>
    </source>
</evidence>
<keyword evidence="3" id="KW-1185">Reference proteome</keyword>
<dbReference type="AlphaFoldDB" id="A0A918LVI2"/>
<accession>A0A918LVI2</accession>
<dbReference type="InterPro" id="IPR019734">
    <property type="entry name" value="TPR_rpt"/>
</dbReference>
<dbReference type="Pfam" id="PF13191">
    <property type="entry name" value="AAA_16"/>
    <property type="match status" value="1"/>
</dbReference>
<dbReference type="SMART" id="SM00028">
    <property type="entry name" value="TPR"/>
    <property type="match status" value="5"/>
</dbReference>
<proteinExistence type="predicted"/>
<dbReference type="RefSeq" id="WP_189712314.1">
    <property type="nucleotide sequence ID" value="NZ_BMSA01000009.1"/>
</dbReference>
<dbReference type="Proteomes" id="UP000646776">
    <property type="component" value="Unassembled WGS sequence"/>
</dbReference>
<evidence type="ECO:0000313" key="3">
    <source>
        <dbReference type="Proteomes" id="UP000646776"/>
    </source>
</evidence>
<dbReference type="InterPro" id="IPR041664">
    <property type="entry name" value="AAA_16"/>
</dbReference>
<dbReference type="Pfam" id="PF13374">
    <property type="entry name" value="TPR_10"/>
    <property type="match status" value="2"/>
</dbReference>
<dbReference type="InterPro" id="IPR053137">
    <property type="entry name" value="NLR-like"/>
</dbReference>
<name>A0A918LVI2_9ACTN</name>
<dbReference type="SUPFAM" id="SSF48452">
    <property type="entry name" value="TPR-like"/>
    <property type="match status" value="2"/>
</dbReference>
<dbReference type="EMBL" id="BMSA01000009">
    <property type="protein sequence ID" value="GGT55618.1"/>
    <property type="molecule type" value="Genomic_DNA"/>
</dbReference>
<gene>
    <name evidence="2" type="ORF">GCM10010226_36140</name>
</gene>
<organism evidence="2 3">
    <name type="scientific">Streptomyces phaeofaciens</name>
    <dbReference type="NCBI Taxonomy" id="68254"/>
    <lineage>
        <taxon>Bacteria</taxon>
        <taxon>Bacillati</taxon>
        <taxon>Actinomycetota</taxon>
        <taxon>Actinomycetes</taxon>
        <taxon>Kitasatosporales</taxon>
        <taxon>Streptomycetaceae</taxon>
        <taxon>Streptomyces</taxon>
    </lineage>
</organism>
<protein>
    <submittedName>
        <fullName evidence="2">Tetratricopeptide repeat protein</fullName>
    </submittedName>
</protein>
<reference evidence="2" key="1">
    <citation type="journal article" date="2014" name="Int. J. Syst. Evol. Microbiol.">
        <title>Complete genome sequence of Corynebacterium casei LMG S-19264T (=DSM 44701T), isolated from a smear-ripened cheese.</title>
        <authorList>
            <consortium name="US DOE Joint Genome Institute (JGI-PGF)"/>
            <person name="Walter F."/>
            <person name="Albersmeier A."/>
            <person name="Kalinowski J."/>
            <person name="Ruckert C."/>
        </authorList>
    </citation>
    <scope>NUCLEOTIDE SEQUENCE</scope>
    <source>
        <strain evidence="2">JCM 4125</strain>
    </source>
</reference>
<dbReference type="Pfam" id="PF13424">
    <property type="entry name" value="TPR_12"/>
    <property type="match status" value="2"/>
</dbReference>
<dbReference type="PANTHER" id="PTHR46082">
    <property type="entry name" value="ATP/GTP-BINDING PROTEIN-RELATED"/>
    <property type="match status" value="1"/>
</dbReference>
<dbReference type="Gene3D" id="3.40.50.300">
    <property type="entry name" value="P-loop containing nucleotide triphosphate hydrolases"/>
    <property type="match status" value="1"/>
</dbReference>
<dbReference type="GO" id="GO:0043531">
    <property type="term" value="F:ADP binding"/>
    <property type="evidence" value="ECO:0007669"/>
    <property type="project" value="InterPro"/>
</dbReference>
<evidence type="ECO:0000259" key="1">
    <source>
        <dbReference type="Pfam" id="PF13191"/>
    </source>
</evidence>
<dbReference type="InterPro" id="IPR027417">
    <property type="entry name" value="P-loop_NTPase"/>
</dbReference>
<dbReference type="Gene3D" id="1.25.40.10">
    <property type="entry name" value="Tetratricopeptide repeat domain"/>
    <property type="match status" value="2"/>
</dbReference>
<reference evidence="2" key="2">
    <citation type="submission" date="2020-09" db="EMBL/GenBank/DDBJ databases">
        <authorList>
            <person name="Sun Q."/>
            <person name="Ohkuma M."/>
        </authorList>
    </citation>
    <scope>NUCLEOTIDE SEQUENCE</scope>
    <source>
        <strain evidence="2">JCM 4125</strain>
    </source>
</reference>
<comment type="caution">
    <text evidence="2">The sequence shown here is derived from an EMBL/GenBank/DDBJ whole genome shotgun (WGS) entry which is preliminary data.</text>
</comment>
<dbReference type="PANTHER" id="PTHR46082:SF6">
    <property type="entry name" value="AAA+ ATPASE DOMAIN-CONTAINING PROTEIN-RELATED"/>
    <property type="match status" value="1"/>
</dbReference>
<dbReference type="SUPFAM" id="SSF52540">
    <property type="entry name" value="P-loop containing nucleoside triphosphate hydrolases"/>
    <property type="match status" value="1"/>
</dbReference>